<name>A0ABM3LBN9_CUCME</name>
<evidence type="ECO:0000256" key="3">
    <source>
        <dbReference type="ARBA" id="ARBA00023125"/>
    </source>
</evidence>
<dbReference type="PRINTS" id="PR00367">
    <property type="entry name" value="ETHRSPELEMNT"/>
</dbReference>
<evidence type="ECO:0000256" key="4">
    <source>
        <dbReference type="ARBA" id="ARBA00023163"/>
    </source>
</evidence>
<comment type="subcellular location">
    <subcellularLocation>
        <location evidence="1">Nucleus</location>
    </subcellularLocation>
</comment>
<evidence type="ECO:0000256" key="6">
    <source>
        <dbReference type="ARBA" id="ARBA00024343"/>
    </source>
</evidence>
<dbReference type="InterPro" id="IPR016177">
    <property type="entry name" value="DNA-bd_dom_sf"/>
</dbReference>
<keyword evidence="5" id="KW-0539">Nucleus</keyword>
<feature type="domain" description="AP2/ERF" evidence="8">
    <location>
        <begin position="113"/>
        <end position="170"/>
    </location>
</feature>
<evidence type="ECO:0000256" key="5">
    <source>
        <dbReference type="ARBA" id="ARBA00023242"/>
    </source>
</evidence>
<dbReference type="InterPro" id="IPR044808">
    <property type="entry name" value="ERF_plant"/>
</dbReference>
<dbReference type="CDD" id="cd00018">
    <property type="entry name" value="AP2"/>
    <property type="match status" value="1"/>
</dbReference>
<feature type="region of interest" description="Disordered" evidence="7">
    <location>
        <begin position="80"/>
        <end position="117"/>
    </location>
</feature>
<dbReference type="RefSeq" id="XP_050947462.1">
    <property type="nucleotide sequence ID" value="XM_051091505.1"/>
</dbReference>
<dbReference type="PANTHER" id="PTHR31190:SF480">
    <property type="entry name" value="ETHYLENE-RESPONSIVE TRANSCRIPTION FACTOR RAP2-12"/>
    <property type="match status" value="1"/>
</dbReference>
<evidence type="ECO:0000313" key="9">
    <source>
        <dbReference type="Proteomes" id="UP001652600"/>
    </source>
</evidence>
<keyword evidence="2" id="KW-0805">Transcription regulation</keyword>
<sequence>MCGGAIISGFIPPTRSRRVTGEHLWPNLKKPAFGNQLSKPVKSDIIDIDDDFETDFKHFKDDSDLEFDVEELLDTKPLAFSAAGNPPVPSAPSKSVEFSGQAEKSAKRKRKNQYRGIRQRPWGKWAAEIRDPRKGVRVWLGTFNTAEEAARAYDAEARRIRGKKAKVNFPYEAPRTSGKRSAKPNLQEPLPKTSLAKTQPDPIQNNNFVNNSDEAYYSTMGFLEEKPLTNQLPNMDSLAMNGDIAIKTSPASSDVAPMYFNSDQGSNSFDYSDFGWGEQGVRTPEISSFLSAAMDNEDSHFVEDASPKKKVKYSPENTVVSQGSEKTLSEELSSFESEMKYFQMPYLDGSWDASMDAFLAGETGNQDGGNSVDLWTFDDLAGMVGSVF</sequence>
<keyword evidence="4" id="KW-0804">Transcription</keyword>
<evidence type="ECO:0000256" key="7">
    <source>
        <dbReference type="SAM" id="MobiDB-lite"/>
    </source>
</evidence>
<dbReference type="SMART" id="SM00380">
    <property type="entry name" value="AP2"/>
    <property type="match status" value="1"/>
</dbReference>
<gene>
    <name evidence="10 11" type="primary">LOC103500652</name>
</gene>
<dbReference type="Proteomes" id="UP001652600">
    <property type="component" value="Chromosome 1"/>
</dbReference>
<feature type="compositionally biased region" description="Polar residues" evidence="7">
    <location>
        <begin position="195"/>
        <end position="206"/>
    </location>
</feature>
<accession>A0ABM3LBN9</accession>
<evidence type="ECO:0000256" key="1">
    <source>
        <dbReference type="ARBA" id="ARBA00004123"/>
    </source>
</evidence>
<dbReference type="GeneID" id="103500652"/>
<dbReference type="Gene3D" id="3.30.730.10">
    <property type="entry name" value="AP2/ERF domain"/>
    <property type="match status" value="1"/>
</dbReference>
<protein>
    <submittedName>
        <fullName evidence="10 11">Ethylene-responsive transcription factor RAP2-12 isoform X2</fullName>
    </submittedName>
</protein>
<keyword evidence="3" id="KW-0238">DNA-binding</keyword>
<dbReference type="InterPro" id="IPR036955">
    <property type="entry name" value="AP2/ERF_dom_sf"/>
</dbReference>
<dbReference type="Pfam" id="PF00847">
    <property type="entry name" value="AP2"/>
    <property type="match status" value="1"/>
</dbReference>
<evidence type="ECO:0000256" key="2">
    <source>
        <dbReference type="ARBA" id="ARBA00023015"/>
    </source>
</evidence>
<keyword evidence="9" id="KW-1185">Reference proteome</keyword>
<feature type="region of interest" description="Disordered" evidence="7">
    <location>
        <begin position="173"/>
        <end position="206"/>
    </location>
</feature>
<dbReference type="PROSITE" id="PS51032">
    <property type="entry name" value="AP2_ERF"/>
    <property type="match status" value="1"/>
</dbReference>
<reference evidence="9 10" key="1">
    <citation type="submission" date="2025-05" db="UniProtKB">
        <authorList>
            <consortium name="RefSeq"/>
        </authorList>
    </citation>
    <scope>NUCLEOTIDE SEQUENCE [LARGE SCALE GENOMIC DNA]</scope>
    <source>
        <tissue evidence="10 11">Stem</tissue>
    </source>
</reference>
<dbReference type="RefSeq" id="XP_050947459.1">
    <property type="nucleotide sequence ID" value="XM_051091502.1"/>
</dbReference>
<evidence type="ECO:0000313" key="10">
    <source>
        <dbReference type="RefSeq" id="XP_050947459.1"/>
    </source>
</evidence>
<evidence type="ECO:0000259" key="8">
    <source>
        <dbReference type="PROSITE" id="PS51032"/>
    </source>
</evidence>
<organism evidence="9 11">
    <name type="scientific">Cucumis melo</name>
    <name type="common">Muskmelon</name>
    <dbReference type="NCBI Taxonomy" id="3656"/>
    <lineage>
        <taxon>Eukaryota</taxon>
        <taxon>Viridiplantae</taxon>
        <taxon>Streptophyta</taxon>
        <taxon>Embryophyta</taxon>
        <taxon>Tracheophyta</taxon>
        <taxon>Spermatophyta</taxon>
        <taxon>Magnoliopsida</taxon>
        <taxon>eudicotyledons</taxon>
        <taxon>Gunneridae</taxon>
        <taxon>Pentapetalae</taxon>
        <taxon>rosids</taxon>
        <taxon>fabids</taxon>
        <taxon>Cucurbitales</taxon>
        <taxon>Cucurbitaceae</taxon>
        <taxon>Benincaseae</taxon>
        <taxon>Cucumis</taxon>
    </lineage>
</organism>
<proteinExistence type="inferred from homology"/>
<dbReference type="InterPro" id="IPR001471">
    <property type="entry name" value="AP2/ERF_dom"/>
</dbReference>
<evidence type="ECO:0000313" key="11">
    <source>
        <dbReference type="RefSeq" id="XP_050947462.1"/>
    </source>
</evidence>
<comment type="similarity">
    <text evidence="6">Belongs to the AP2/ERF transcription factor family. ERF subfamily.</text>
</comment>
<dbReference type="PANTHER" id="PTHR31190">
    <property type="entry name" value="DNA-BINDING DOMAIN"/>
    <property type="match status" value="1"/>
</dbReference>
<dbReference type="SUPFAM" id="SSF54171">
    <property type="entry name" value="DNA-binding domain"/>
    <property type="match status" value="1"/>
</dbReference>